<name>A0A914DJU0_9BILA</name>
<dbReference type="WBParaSite" id="ACRNAN_scaffold2729.g19050.t1">
    <property type="protein sequence ID" value="ACRNAN_scaffold2729.g19050.t1"/>
    <property type="gene ID" value="ACRNAN_scaffold2729.g19050"/>
</dbReference>
<reference evidence="3" key="1">
    <citation type="submission" date="2022-11" db="UniProtKB">
        <authorList>
            <consortium name="WormBaseParasite"/>
        </authorList>
    </citation>
    <scope>IDENTIFICATION</scope>
</reference>
<accession>A0A914DJU0</accession>
<evidence type="ECO:0000313" key="2">
    <source>
        <dbReference type="Proteomes" id="UP000887540"/>
    </source>
</evidence>
<evidence type="ECO:0000256" key="1">
    <source>
        <dbReference type="SAM" id="MobiDB-lite"/>
    </source>
</evidence>
<feature type="compositionally biased region" description="Basic and acidic residues" evidence="1">
    <location>
        <begin position="110"/>
        <end position="130"/>
    </location>
</feature>
<sequence>MTSTYEGSFHRLELSEFYRHLVFKPKHDEIGAKLGETHDDGFSSDEDWVGKKPKNVGLVETVYDNWGTSSWEFTEAKIEIMNNTKESVIVHSTYEYDGLWDADPPKSRVKDQVLEKDNSKTSSKGDRLCDQEDTTNYDGLWDYEPNDRRMNDHELVDDCSKTSSEGTGLCDQNDPSDFDDQW</sequence>
<evidence type="ECO:0000313" key="3">
    <source>
        <dbReference type="WBParaSite" id="ACRNAN_scaffold2729.g19050.t1"/>
    </source>
</evidence>
<feature type="compositionally biased region" description="Basic and acidic residues" evidence="1">
    <location>
        <begin position="145"/>
        <end position="160"/>
    </location>
</feature>
<protein>
    <submittedName>
        <fullName evidence="3">Uncharacterized protein</fullName>
    </submittedName>
</protein>
<feature type="region of interest" description="Disordered" evidence="1">
    <location>
        <begin position="110"/>
        <end position="182"/>
    </location>
</feature>
<dbReference type="AlphaFoldDB" id="A0A914DJU0"/>
<proteinExistence type="predicted"/>
<organism evidence="2 3">
    <name type="scientific">Acrobeloides nanus</name>
    <dbReference type="NCBI Taxonomy" id="290746"/>
    <lineage>
        <taxon>Eukaryota</taxon>
        <taxon>Metazoa</taxon>
        <taxon>Ecdysozoa</taxon>
        <taxon>Nematoda</taxon>
        <taxon>Chromadorea</taxon>
        <taxon>Rhabditida</taxon>
        <taxon>Tylenchina</taxon>
        <taxon>Cephalobomorpha</taxon>
        <taxon>Cephaloboidea</taxon>
        <taxon>Cephalobidae</taxon>
        <taxon>Acrobeloides</taxon>
    </lineage>
</organism>
<dbReference type="Proteomes" id="UP000887540">
    <property type="component" value="Unplaced"/>
</dbReference>
<keyword evidence="2" id="KW-1185">Reference proteome</keyword>